<dbReference type="InterPro" id="IPR029063">
    <property type="entry name" value="SAM-dependent_MTases_sf"/>
</dbReference>
<organism evidence="1 2">
    <name type="scientific">Sphaeroforma arctica JP610</name>
    <dbReference type="NCBI Taxonomy" id="667725"/>
    <lineage>
        <taxon>Eukaryota</taxon>
        <taxon>Ichthyosporea</taxon>
        <taxon>Ichthyophonida</taxon>
        <taxon>Sphaeroforma</taxon>
    </lineage>
</organism>
<accession>A0A0L0G133</accession>
<reference evidence="1 2" key="1">
    <citation type="submission" date="2011-02" db="EMBL/GenBank/DDBJ databases">
        <title>The Genome Sequence of Sphaeroforma arctica JP610.</title>
        <authorList>
            <consortium name="The Broad Institute Genome Sequencing Platform"/>
            <person name="Russ C."/>
            <person name="Cuomo C."/>
            <person name="Young S.K."/>
            <person name="Zeng Q."/>
            <person name="Gargeya S."/>
            <person name="Alvarado L."/>
            <person name="Berlin A."/>
            <person name="Chapman S.B."/>
            <person name="Chen Z."/>
            <person name="Freedman E."/>
            <person name="Gellesch M."/>
            <person name="Goldberg J."/>
            <person name="Griggs A."/>
            <person name="Gujja S."/>
            <person name="Heilman E."/>
            <person name="Heiman D."/>
            <person name="Howarth C."/>
            <person name="Mehta T."/>
            <person name="Neiman D."/>
            <person name="Pearson M."/>
            <person name="Roberts A."/>
            <person name="Saif S."/>
            <person name="Shea T."/>
            <person name="Shenoy N."/>
            <person name="Sisk P."/>
            <person name="Stolte C."/>
            <person name="Sykes S."/>
            <person name="White J."/>
            <person name="Yandava C."/>
            <person name="Burger G."/>
            <person name="Gray M.W."/>
            <person name="Holland P.W.H."/>
            <person name="King N."/>
            <person name="Lang F.B.F."/>
            <person name="Roger A.J."/>
            <person name="Ruiz-Trillo I."/>
            <person name="Haas B."/>
            <person name="Nusbaum C."/>
            <person name="Birren B."/>
        </authorList>
    </citation>
    <scope>NUCLEOTIDE SEQUENCE [LARGE SCALE GENOMIC DNA]</scope>
    <source>
        <strain evidence="1 2">JP610</strain>
    </source>
</reference>
<dbReference type="OrthoDB" id="9991036at2759"/>
<dbReference type="RefSeq" id="XP_014156744.1">
    <property type="nucleotide sequence ID" value="XM_014301269.1"/>
</dbReference>
<evidence type="ECO:0000313" key="1">
    <source>
        <dbReference type="EMBL" id="KNC82842.1"/>
    </source>
</evidence>
<dbReference type="GeneID" id="25905393"/>
<name>A0A0L0G133_9EUKA</name>
<proteinExistence type="predicted"/>
<dbReference type="Gene3D" id="3.40.50.150">
    <property type="entry name" value="Vaccinia Virus protein VP39"/>
    <property type="match status" value="1"/>
</dbReference>
<dbReference type="Proteomes" id="UP000054560">
    <property type="component" value="Unassembled WGS sequence"/>
</dbReference>
<evidence type="ECO:0008006" key="3">
    <source>
        <dbReference type="Google" id="ProtNLM"/>
    </source>
</evidence>
<dbReference type="EMBL" id="KQ241887">
    <property type="protein sequence ID" value="KNC82842.1"/>
    <property type="molecule type" value="Genomic_DNA"/>
</dbReference>
<gene>
    <name evidence="1" type="ORF">SARC_04889</name>
</gene>
<dbReference type="AlphaFoldDB" id="A0A0L0G133"/>
<keyword evidence="2" id="KW-1185">Reference proteome</keyword>
<sequence length="85" mass="9485">MKWTSIWLREQATARAAEGLSALAYKGVDVVSSVVIMNRVEFAAETTWSFEVRDLETEAIPNGYDLILCRDALQHLPIVSALKSM</sequence>
<evidence type="ECO:0000313" key="2">
    <source>
        <dbReference type="Proteomes" id="UP000054560"/>
    </source>
</evidence>
<protein>
    <recommendedName>
        <fullName evidence="3">Class I SAM-dependent methyltransferase</fullName>
    </recommendedName>
</protein>